<protein>
    <recommendedName>
        <fullName evidence="7">MADS-box domain-containing protein</fullName>
    </recommendedName>
</protein>
<name>A0A8J5VQ02_ZIZPA</name>
<dbReference type="OrthoDB" id="778914at2759"/>
<accession>A0A8J5VQ02</accession>
<organism evidence="8 9">
    <name type="scientific">Zizania palustris</name>
    <name type="common">Northern wild rice</name>
    <dbReference type="NCBI Taxonomy" id="103762"/>
    <lineage>
        <taxon>Eukaryota</taxon>
        <taxon>Viridiplantae</taxon>
        <taxon>Streptophyta</taxon>
        <taxon>Embryophyta</taxon>
        <taxon>Tracheophyta</taxon>
        <taxon>Spermatophyta</taxon>
        <taxon>Magnoliopsida</taxon>
        <taxon>Liliopsida</taxon>
        <taxon>Poales</taxon>
        <taxon>Poaceae</taxon>
        <taxon>BOP clade</taxon>
        <taxon>Oryzoideae</taxon>
        <taxon>Oryzeae</taxon>
        <taxon>Zizaniinae</taxon>
        <taxon>Zizania</taxon>
    </lineage>
</organism>
<comment type="subcellular location">
    <subcellularLocation>
        <location evidence="1">Nucleus</location>
    </subcellularLocation>
</comment>
<feature type="region of interest" description="Disordered" evidence="6">
    <location>
        <begin position="78"/>
        <end position="117"/>
    </location>
</feature>
<keyword evidence="5" id="KW-0539">Nucleus</keyword>
<evidence type="ECO:0000256" key="1">
    <source>
        <dbReference type="ARBA" id="ARBA00004123"/>
    </source>
</evidence>
<feature type="compositionally biased region" description="Gly residues" evidence="6">
    <location>
        <begin position="81"/>
        <end position="112"/>
    </location>
</feature>
<evidence type="ECO:0000313" key="8">
    <source>
        <dbReference type="EMBL" id="KAG8075690.1"/>
    </source>
</evidence>
<evidence type="ECO:0000256" key="6">
    <source>
        <dbReference type="SAM" id="MobiDB-lite"/>
    </source>
</evidence>
<dbReference type="PANTHER" id="PTHR11945">
    <property type="entry name" value="MADS BOX PROTEIN"/>
    <property type="match status" value="1"/>
</dbReference>
<keyword evidence="4" id="KW-0804">Transcription</keyword>
<dbReference type="PROSITE" id="PS50066">
    <property type="entry name" value="MADS_BOX_2"/>
    <property type="match status" value="1"/>
</dbReference>
<keyword evidence="9" id="KW-1185">Reference proteome</keyword>
<evidence type="ECO:0000313" key="9">
    <source>
        <dbReference type="Proteomes" id="UP000729402"/>
    </source>
</evidence>
<evidence type="ECO:0000259" key="7">
    <source>
        <dbReference type="PROSITE" id="PS50066"/>
    </source>
</evidence>
<evidence type="ECO:0000256" key="2">
    <source>
        <dbReference type="ARBA" id="ARBA00023015"/>
    </source>
</evidence>
<dbReference type="AlphaFoldDB" id="A0A8J5VQ02"/>
<dbReference type="GO" id="GO:0005634">
    <property type="term" value="C:nucleus"/>
    <property type="evidence" value="ECO:0007669"/>
    <property type="project" value="UniProtKB-SubCell"/>
</dbReference>
<dbReference type="CDD" id="cd00120">
    <property type="entry name" value="MADS"/>
    <property type="match status" value="1"/>
</dbReference>
<evidence type="ECO:0000256" key="4">
    <source>
        <dbReference type="ARBA" id="ARBA00023163"/>
    </source>
</evidence>
<dbReference type="GO" id="GO:0000978">
    <property type="term" value="F:RNA polymerase II cis-regulatory region sequence-specific DNA binding"/>
    <property type="evidence" value="ECO:0007669"/>
    <property type="project" value="TreeGrafter"/>
</dbReference>
<keyword evidence="3" id="KW-0238">DNA-binding</keyword>
<dbReference type="GO" id="GO:0046983">
    <property type="term" value="F:protein dimerization activity"/>
    <property type="evidence" value="ECO:0007669"/>
    <property type="project" value="InterPro"/>
</dbReference>
<evidence type="ECO:0000256" key="3">
    <source>
        <dbReference type="ARBA" id="ARBA00023125"/>
    </source>
</evidence>
<gene>
    <name evidence="8" type="ORF">GUJ93_ZPchr0006g45905</name>
</gene>
<reference evidence="8" key="1">
    <citation type="journal article" date="2021" name="bioRxiv">
        <title>Whole Genome Assembly and Annotation of Northern Wild Rice, Zizania palustris L., Supports a Whole Genome Duplication in the Zizania Genus.</title>
        <authorList>
            <person name="Haas M."/>
            <person name="Kono T."/>
            <person name="Macchietto M."/>
            <person name="Millas R."/>
            <person name="McGilp L."/>
            <person name="Shao M."/>
            <person name="Duquette J."/>
            <person name="Hirsch C.N."/>
            <person name="Kimball J."/>
        </authorList>
    </citation>
    <scope>NUCLEOTIDE SEQUENCE</scope>
    <source>
        <tissue evidence="8">Fresh leaf tissue</tissue>
    </source>
</reference>
<dbReference type="Pfam" id="PF00319">
    <property type="entry name" value="SRF-TF"/>
    <property type="match status" value="1"/>
</dbReference>
<evidence type="ECO:0000256" key="5">
    <source>
        <dbReference type="ARBA" id="ARBA00023242"/>
    </source>
</evidence>
<keyword evidence="2" id="KW-0805">Transcription regulation</keyword>
<sequence>MPRKKIEIKAIKNKEARQVCFSKRRPSVFKKASELHTLCGAEVAVVFVTRGGKAYSFGAPSVGSVAGRLLDAAAPPAASALGGGEGGSASGGAGGSGSGSVTQVGGGGGGGDDSSAAAAAVTLHHELNKRQMELQDQLGAQHDSTKSLQEAVDEKEGEAKKLMGWLDSKVEEITAQEDLQELNMRLWSLQLNINQRANEIFHNQHAAMNHPLPDQQFIRRRGGDVKPVVPSVPRSSQG</sequence>
<comment type="caution">
    <text evidence="8">The sequence shown here is derived from an EMBL/GenBank/DDBJ whole genome shotgun (WGS) entry which is preliminary data.</text>
</comment>
<dbReference type="FunFam" id="3.40.1810.10:FF:000006">
    <property type="entry name" value="Agamous-like MADS-box protein AGL62"/>
    <property type="match status" value="1"/>
</dbReference>
<dbReference type="GO" id="GO:0000981">
    <property type="term" value="F:DNA-binding transcription factor activity, RNA polymerase II-specific"/>
    <property type="evidence" value="ECO:0007669"/>
    <property type="project" value="TreeGrafter"/>
</dbReference>
<proteinExistence type="predicted"/>
<dbReference type="EMBL" id="JAAALK010000283">
    <property type="protein sequence ID" value="KAG8075690.1"/>
    <property type="molecule type" value="Genomic_DNA"/>
</dbReference>
<dbReference type="SMART" id="SM00432">
    <property type="entry name" value="MADS"/>
    <property type="match status" value="1"/>
</dbReference>
<dbReference type="PANTHER" id="PTHR11945:SF629">
    <property type="entry name" value="OS02G0164450 PROTEIN"/>
    <property type="match status" value="1"/>
</dbReference>
<reference evidence="8" key="2">
    <citation type="submission" date="2021-02" db="EMBL/GenBank/DDBJ databases">
        <authorList>
            <person name="Kimball J.A."/>
            <person name="Haas M.W."/>
            <person name="Macchietto M."/>
            <person name="Kono T."/>
            <person name="Duquette J."/>
            <person name="Shao M."/>
        </authorList>
    </citation>
    <scope>NUCLEOTIDE SEQUENCE</scope>
    <source>
        <tissue evidence="8">Fresh leaf tissue</tissue>
    </source>
</reference>
<dbReference type="InterPro" id="IPR002100">
    <property type="entry name" value="TF_MADSbox"/>
</dbReference>
<feature type="domain" description="MADS-box" evidence="7">
    <location>
        <begin position="1"/>
        <end position="61"/>
    </location>
</feature>
<dbReference type="Proteomes" id="UP000729402">
    <property type="component" value="Unassembled WGS sequence"/>
</dbReference>